<dbReference type="WBParaSite" id="JU765_v2.g717.t1">
    <property type="protein sequence ID" value="JU765_v2.g717.t1"/>
    <property type="gene ID" value="JU765_v2.g717"/>
</dbReference>
<proteinExistence type="predicted"/>
<organism evidence="1 2">
    <name type="scientific">Panagrolaimus sp. JU765</name>
    <dbReference type="NCBI Taxonomy" id="591449"/>
    <lineage>
        <taxon>Eukaryota</taxon>
        <taxon>Metazoa</taxon>
        <taxon>Ecdysozoa</taxon>
        <taxon>Nematoda</taxon>
        <taxon>Chromadorea</taxon>
        <taxon>Rhabditida</taxon>
        <taxon>Tylenchina</taxon>
        <taxon>Panagrolaimomorpha</taxon>
        <taxon>Panagrolaimoidea</taxon>
        <taxon>Panagrolaimidae</taxon>
        <taxon>Panagrolaimus</taxon>
    </lineage>
</organism>
<dbReference type="Proteomes" id="UP000887576">
    <property type="component" value="Unplaced"/>
</dbReference>
<name>A0AC34RIG1_9BILA</name>
<reference evidence="2" key="1">
    <citation type="submission" date="2022-11" db="UniProtKB">
        <authorList>
            <consortium name="WormBaseParasite"/>
        </authorList>
    </citation>
    <scope>IDENTIFICATION</scope>
</reference>
<evidence type="ECO:0000313" key="2">
    <source>
        <dbReference type="WBParaSite" id="JU765_v2.g717.t1"/>
    </source>
</evidence>
<accession>A0AC34RIG1</accession>
<protein>
    <submittedName>
        <fullName evidence="2">Uncharacterized protein</fullName>
    </submittedName>
</protein>
<sequence>MWRGLFFAAFFVPAISWSVVARQCYDSAQGRVVRCASGVTECYTSFVKVGERDARVLTGCYSKNNSSSNEHGSVCALDDKNGKICVCSSDMCNDETHYESITCNVSNDTEPAKLTKCPIGTTHCYSVATLETCPLKTTGCFVARDPKTQKLIEAGCDVSDHGSQLVEKCSSDGCNYPMYCYDSSKDAMVHCEVGVTSCFIDRAKIGDDYAITSAGCAVPGQSKGCSMKNGTKTCICHADNCNQDVLEIKCYIANQTTPATLEVCPFEATGCFVARDPKTQKLIEAGCDVSDHGSQLVEKCSSDGCNYPMYCYDSSKNAIVQCEVGVTSCYTDFAKTGLDHTITSAGCAVPGQNEGCSMKNGKKTCICHGDNCNQNFEIKCYIANQSTPATLEVCPFEAVGCYVARDEQTGKLIEAGCDVGDEGGHHVEKCFGDGCNHPFHCYDVGRNNVQQCDHHITTCFTTFEKADGVLKTSSGCDFGKFGFPLPSNGST</sequence>
<evidence type="ECO:0000313" key="1">
    <source>
        <dbReference type="Proteomes" id="UP000887576"/>
    </source>
</evidence>